<dbReference type="EMBL" id="WKJJ01000009">
    <property type="protein sequence ID" value="MRV73198.1"/>
    <property type="molecule type" value="Genomic_DNA"/>
</dbReference>
<dbReference type="Pfam" id="PF05096">
    <property type="entry name" value="Glu_cyclase_2"/>
    <property type="match status" value="1"/>
</dbReference>
<gene>
    <name evidence="2" type="ORF">GJ700_15920</name>
</gene>
<dbReference type="RefSeq" id="WP_154375517.1">
    <property type="nucleotide sequence ID" value="NZ_WKJJ01000009.1"/>
</dbReference>
<dbReference type="SUPFAM" id="SSF50969">
    <property type="entry name" value="YVTN repeat-like/Quinoprotein amine dehydrogenase"/>
    <property type="match status" value="1"/>
</dbReference>
<dbReference type="GO" id="GO:0016603">
    <property type="term" value="F:glutaminyl-peptide cyclotransferase activity"/>
    <property type="evidence" value="ECO:0007669"/>
    <property type="project" value="InterPro"/>
</dbReference>
<keyword evidence="3" id="KW-1185">Reference proteome</keyword>
<dbReference type="InterPro" id="IPR015943">
    <property type="entry name" value="WD40/YVTN_repeat-like_dom_sf"/>
</dbReference>
<keyword evidence="2" id="KW-0808">Transferase</keyword>
<dbReference type="InterPro" id="IPR011044">
    <property type="entry name" value="Quino_amine_DH_bsu"/>
</dbReference>
<evidence type="ECO:0000256" key="1">
    <source>
        <dbReference type="SAM" id="SignalP"/>
    </source>
</evidence>
<dbReference type="AlphaFoldDB" id="A0A7X2INU6"/>
<keyword evidence="1" id="KW-0732">Signal</keyword>
<proteinExistence type="predicted"/>
<name>A0A7X2INU6_9BURK</name>
<reference evidence="2 3" key="1">
    <citation type="submission" date="2019-11" db="EMBL/GenBank/DDBJ databases">
        <title>Novel species isolated from a subtropical stream in China.</title>
        <authorList>
            <person name="Lu H."/>
        </authorList>
    </citation>
    <scope>NUCLEOTIDE SEQUENCE [LARGE SCALE GENOMIC DNA]</scope>
    <source>
        <strain evidence="2 3">FT92W</strain>
    </source>
</reference>
<evidence type="ECO:0000313" key="2">
    <source>
        <dbReference type="EMBL" id="MRV73198.1"/>
    </source>
</evidence>
<feature type="chain" id="PRO_5031022808" evidence="1">
    <location>
        <begin position="23"/>
        <end position="257"/>
    </location>
</feature>
<dbReference type="PANTHER" id="PTHR31270:SF1">
    <property type="entry name" value="GLUTAMINYL-PEPTIDE CYCLOTRANSFERASE"/>
    <property type="match status" value="1"/>
</dbReference>
<organism evidence="2 3">
    <name type="scientific">Pseudoduganella rivuli</name>
    <dbReference type="NCBI Taxonomy" id="2666085"/>
    <lineage>
        <taxon>Bacteria</taxon>
        <taxon>Pseudomonadati</taxon>
        <taxon>Pseudomonadota</taxon>
        <taxon>Betaproteobacteria</taxon>
        <taxon>Burkholderiales</taxon>
        <taxon>Oxalobacteraceae</taxon>
        <taxon>Telluria group</taxon>
        <taxon>Pseudoduganella</taxon>
    </lineage>
</organism>
<dbReference type="Proteomes" id="UP000446768">
    <property type="component" value="Unassembled WGS sequence"/>
</dbReference>
<feature type="signal peptide" evidence="1">
    <location>
        <begin position="1"/>
        <end position="22"/>
    </location>
</feature>
<accession>A0A7X2INU6</accession>
<dbReference type="InterPro" id="IPR007788">
    <property type="entry name" value="QCT"/>
</dbReference>
<protein>
    <submittedName>
        <fullName evidence="2">Glutaminyl-peptide cyclotransferase</fullName>
    </submittedName>
</protein>
<sequence length="257" mass="28423">MLKLNMMRAAAMGLATVMAAHAQSAVPVYGYTVKKSYPHDAGAFTQGLFFQDGFLYESTGLNGRSSVRRVDLESGKVLQKRDIPQQYFGEGIAPMGGDIVALTWTSQTGFIFDAKTFALKQTFNYPGEGWALTTDGERLYMSDGTPYIRVLDGKTLGQTRRIRVTADGVPLDQINELEWVEGEIYANIWQTDRIARIDPFSGRVVGWIDLSGLAGQANIVPGSDNVLNGIAYDSKAHRLFVTGKLWPKIFEIEVKKK</sequence>
<dbReference type="PANTHER" id="PTHR31270">
    <property type="entry name" value="GLUTAMINYL-PEPTIDE CYCLOTRANSFERASE"/>
    <property type="match status" value="1"/>
</dbReference>
<comment type="caution">
    <text evidence="2">The sequence shown here is derived from an EMBL/GenBank/DDBJ whole genome shotgun (WGS) entry which is preliminary data.</text>
</comment>
<dbReference type="Gene3D" id="2.130.10.10">
    <property type="entry name" value="YVTN repeat-like/Quinoprotein amine dehydrogenase"/>
    <property type="match status" value="1"/>
</dbReference>
<evidence type="ECO:0000313" key="3">
    <source>
        <dbReference type="Proteomes" id="UP000446768"/>
    </source>
</evidence>